<dbReference type="PIRSF" id="PIRSF001439">
    <property type="entry name" value="CryM"/>
    <property type="match status" value="1"/>
</dbReference>
<accession>A0ABV3JUA3</accession>
<dbReference type="Gene3D" id="3.40.50.720">
    <property type="entry name" value="NAD(P)-binding Rossmann-like Domain"/>
    <property type="match status" value="1"/>
</dbReference>
<gene>
    <name evidence="1" type="ORF">AB0L16_08270</name>
</gene>
<dbReference type="InterPro" id="IPR023401">
    <property type="entry name" value="ODC_N"/>
</dbReference>
<reference evidence="1 2" key="1">
    <citation type="submission" date="2024-06" db="EMBL/GenBank/DDBJ databases">
        <title>The Natural Products Discovery Center: Release of the First 8490 Sequenced Strains for Exploring Actinobacteria Biosynthetic Diversity.</title>
        <authorList>
            <person name="Kalkreuter E."/>
            <person name="Kautsar S.A."/>
            <person name="Yang D."/>
            <person name="Bader C.D."/>
            <person name="Teijaro C.N."/>
            <person name="Fluegel L."/>
            <person name="Davis C.M."/>
            <person name="Simpson J.R."/>
            <person name="Lauterbach L."/>
            <person name="Steele A.D."/>
            <person name="Gui C."/>
            <person name="Meng S."/>
            <person name="Li G."/>
            <person name="Viehrig K."/>
            <person name="Ye F."/>
            <person name="Su P."/>
            <person name="Kiefer A.F."/>
            <person name="Nichols A."/>
            <person name="Cepeda A.J."/>
            <person name="Yan W."/>
            <person name="Fan B."/>
            <person name="Jiang Y."/>
            <person name="Adhikari A."/>
            <person name="Zheng C.-J."/>
            <person name="Schuster L."/>
            <person name="Cowan T.M."/>
            <person name="Smanski M.J."/>
            <person name="Chevrette M.G."/>
            <person name="De Carvalho L.P.S."/>
            <person name="Shen B."/>
        </authorList>
    </citation>
    <scope>NUCLEOTIDE SEQUENCE [LARGE SCALE GENOMIC DNA]</scope>
    <source>
        <strain evidence="1 2">NPDC052347</strain>
    </source>
</reference>
<dbReference type="SUPFAM" id="SSF51735">
    <property type="entry name" value="NAD(P)-binding Rossmann-fold domains"/>
    <property type="match status" value="1"/>
</dbReference>
<dbReference type="Pfam" id="PF02423">
    <property type="entry name" value="OCD_Mu_crystall"/>
    <property type="match status" value="1"/>
</dbReference>
<protein>
    <submittedName>
        <fullName evidence="1">Ornithine cyclodeaminase family protein</fullName>
    </submittedName>
</protein>
<dbReference type="Proteomes" id="UP001552594">
    <property type="component" value="Unassembled WGS sequence"/>
</dbReference>
<dbReference type="RefSeq" id="WP_109282878.1">
    <property type="nucleotide sequence ID" value="NZ_JBFAUK010000004.1"/>
</dbReference>
<dbReference type="PANTHER" id="PTHR13812:SF19">
    <property type="entry name" value="KETIMINE REDUCTASE MU-CRYSTALLIN"/>
    <property type="match status" value="1"/>
</dbReference>
<comment type="caution">
    <text evidence="1">The sequence shown here is derived from an EMBL/GenBank/DDBJ whole genome shotgun (WGS) entry which is preliminary data.</text>
</comment>
<dbReference type="Gene3D" id="3.30.1780.10">
    <property type="entry name" value="ornithine cyclodeaminase, domain 1"/>
    <property type="match status" value="1"/>
</dbReference>
<sequence>MGLRVLDDTEVRARLDARTATEAVRRALLAHHAGTLAAPARVRAPLGGGDLVVTAGRLREQGLFGFRAYDTLVDAEQLVAVWDETGQLRLVVHGEELGPRRTGAIGAVALDAMARPGALRLGLVGAGVQAWTQLWAVSAVRAVTEVAVWSRRRERAEGFARRAGEQLGVTVRVVERAEQAVRERDAVIVATKSTTPVVASEWLAPGTHLSTVGPKGPEAHEVPVELVERAEVLVTDSLAQAAGSLFPAGRLVELGAVLAGAAPGRTHADQISVFCSVGLAGTEVAVAAALVG</sequence>
<evidence type="ECO:0000313" key="1">
    <source>
        <dbReference type="EMBL" id="MEV5506462.1"/>
    </source>
</evidence>
<name>A0ABV3JUA3_STRON</name>
<proteinExistence type="predicted"/>
<organism evidence="1 2">
    <name type="scientific">Streptomyces orinoci</name>
    <name type="common">Streptoverticillium orinoci</name>
    <dbReference type="NCBI Taxonomy" id="67339"/>
    <lineage>
        <taxon>Bacteria</taxon>
        <taxon>Bacillati</taxon>
        <taxon>Actinomycetota</taxon>
        <taxon>Actinomycetes</taxon>
        <taxon>Kitasatosporales</taxon>
        <taxon>Streptomycetaceae</taxon>
        <taxon>Streptomyces</taxon>
    </lineage>
</organism>
<dbReference type="PANTHER" id="PTHR13812">
    <property type="entry name" value="KETIMINE REDUCTASE MU-CRYSTALLIN"/>
    <property type="match status" value="1"/>
</dbReference>
<keyword evidence="2" id="KW-1185">Reference proteome</keyword>
<evidence type="ECO:0000313" key="2">
    <source>
        <dbReference type="Proteomes" id="UP001552594"/>
    </source>
</evidence>
<dbReference type="InterPro" id="IPR036291">
    <property type="entry name" value="NAD(P)-bd_dom_sf"/>
</dbReference>
<dbReference type="EMBL" id="JBFAUK010000004">
    <property type="protein sequence ID" value="MEV5506462.1"/>
    <property type="molecule type" value="Genomic_DNA"/>
</dbReference>
<dbReference type="InterPro" id="IPR003462">
    <property type="entry name" value="ODC_Mu_crystall"/>
</dbReference>